<proteinExistence type="predicted"/>
<protein>
    <submittedName>
        <fullName evidence="1">Transcriptional regulator</fullName>
    </submittedName>
</protein>
<evidence type="ECO:0000313" key="1">
    <source>
        <dbReference type="EMBL" id="SUM35216.1"/>
    </source>
</evidence>
<sequence length="50" mass="5333">MKEGTTTIPLELDGKGISINQINATQPDAVIVTPSHQFPTGIIMPVSEKN</sequence>
<dbReference type="SUPFAM" id="SSF53383">
    <property type="entry name" value="PLP-dependent transferases"/>
    <property type="match status" value="1"/>
</dbReference>
<gene>
    <name evidence="1" type="primary">gabR_4</name>
    <name evidence="1" type="ORF">NCTC12195_04746</name>
</gene>
<dbReference type="EMBL" id="UHDK01000001">
    <property type="protein sequence ID" value="SUM35216.1"/>
    <property type="molecule type" value="Genomic_DNA"/>
</dbReference>
<accession>A0A380FPG9</accession>
<name>A0A380FPG9_STAGA</name>
<evidence type="ECO:0000313" key="2">
    <source>
        <dbReference type="Proteomes" id="UP000255277"/>
    </source>
</evidence>
<dbReference type="InterPro" id="IPR015421">
    <property type="entry name" value="PyrdxlP-dep_Trfase_major"/>
</dbReference>
<dbReference type="InterPro" id="IPR015424">
    <property type="entry name" value="PyrdxlP-dep_Trfase"/>
</dbReference>
<reference evidence="1 2" key="1">
    <citation type="submission" date="2018-06" db="EMBL/GenBank/DDBJ databases">
        <authorList>
            <consortium name="Pathogen Informatics"/>
            <person name="Doyle S."/>
        </authorList>
    </citation>
    <scope>NUCLEOTIDE SEQUENCE [LARGE SCALE GENOMIC DNA]</scope>
    <source>
        <strain evidence="1 2">NCTC12195</strain>
    </source>
</reference>
<dbReference type="Gene3D" id="3.40.640.10">
    <property type="entry name" value="Type I PLP-dependent aspartate aminotransferase-like (Major domain)"/>
    <property type="match status" value="1"/>
</dbReference>
<organism evidence="1 2">
    <name type="scientific">Staphylococcus gallinarum</name>
    <dbReference type="NCBI Taxonomy" id="1293"/>
    <lineage>
        <taxon>Bacteria</taxon>
        <taxon>Bacillati</taxon>
        <taxon>Bacillota</taxon>
        <taxon>Bacilli</taxon>
        <taxon>Bacillales</taxon>
        <taxon>Staphylococcaceae</taxon>
        <taxon>Staphylococcus</taxon>
    </lineage>
</organism>
<dbReference type="Proteomes" id="UP000255277">
    <property type="component" value="Unassembled WGS sequence"/>
</dbReference>
<dbReference type="AlphaFoldDB" id="A0A380FPG9"/>